<organism evidence="2">
    <name type="scientific">marine metagenome</name>
    <dbReference type="NCBI Taxonomy" id="408172"/>
    <lineage>
        <taxon>unclassified sequences</taxon>
        <taxon>metagenomes</taxon>
        <taxon>ecological metagenomes</taxon>
    </lineage>
</organism>
<gene>
    <name evidence="2" type="ORF">METZ01_LOCUS178390</name>
</gene>
<evidence type="ECO:0000313" key="2">
    <source>
        <dbReference type="EMBL" id="SVB25536.1"/>
    </source>
</evidence>
<accession>A0A382CHE1</accession>
<dbReference type="Gene3D" id="1.10.700.10">
    <property type="entry name" value="Dioxygenase LigAB, LigA subunit"/>
    <property type="match status" value="1"/>
</dbReference>
<dbReference type="EMBL" id="UINC01034537">
    <property type="protein sequence ID" value="SVB25536.1"/>
    <property type="molecule type" value="Genomic_DNA"/>
</dbReference>
<dbReference type="Pfam" id="PF07746">
    <property type="entry name" value="LigA"/>
    <property type="match status" value="1"/>
</dbReference>
<evidence type="ECO:0000259" key="1">
    <source>
        <dbReference type="Pfam" id="PF07746"/>
    </source>
</evidence>
<reference evidence="2" key="1">
    <citation type="submission" date="2018-05" db="EMBL/GenBank/DDBJ databases">
        <authorList>
            <person name="Lanie J.A."/>
            <person name="Ng W.-L."/>
            <person name="Kazmierczak K.M."/>
            <person name="Andrzejewski T.M."/>
            <person name="Davidsen T.M."/>
            <person name="Wayne K.J."/>
            <person name="Tettelin H."/>
            <person name="Glass J.I."/>
            <person name="Rusch D."/>
            <person name="Podicherti R."/>
            <person name="Tsui H.-C.T."/>
            <person name="Winkler M.E."/>
        </authorList>
    </citation>
    <scope>NUCLEOTIDE SEQUENCE</scope>
</reference>
<dbReference type="SUPFAM" id="SSF48076">
    <property type="entry name" value="LigA subunit of an aromatic-ring-opening dioxygenase LigAB"/>
    <property type="match status" value="1"/>
</dbReference>
<dbReference type="AlphaFoldDB" id="A0A382CHE1"/>
<sequence>MTDNDADFRKRIKEDPEGTIKSFPLRGDEIEAMILGDVGTLYQMGVHTFFLNHMARYEMFGVNRDNYLERIRCHMEYDPRFELGAMPLQYVPKES</sequence>
<protein>
    <recommendedName>
        <fullName evidence="1">Extradiol ring-cleavage dioxygenase LigAB LigA subunit domain-containing protein</fullName>
    </recommendedName>
</protein>
<dbReference type="InterPro" id="IPR036622">
    <property type="entry name" value="LigA_sf"/>
</dbReference>
<proteinExistence type="predicted"/>
<name>A0A382CHE1_9ZZZZ</name>
<feature type="domain" description="Extradiol ring-cleavage dioxygenase LigAB LigA subunit" evidence="1">
    <location>
        <begin position="4"/>
        <end position="57"/>
    </location>
</feature>
<dbReference type="InterPro" id="IPR011986">
    <property type="entry name" value="Xdiol_dOase_LigA"/>
</dbReference>